<proteinExistence type="predicted"/>
<sequence>MQSETDQTGQLPAWKVAIPTGQQDVPRVPLSAARQFFAVDASGSTFGHGDGAIIRYEHASVDKFHAGHKNDKAVTWGWTCSGVSTDLAQVEWDRNLFGTSPTCVLRQPEAVQAIGESDLWYLFTDGEIYGTEVQDLTQLALDTGVLNVPAIFVITQHKRAEPRALNISVGITFFANAPADVLILFKEVPSGKLYVIAGKGCFAGLAAGGDGQVPDLASWEGVRQLAGEEEFLELCVKEEITLPAMESRPKFSGGLVRLGAEFERDNNGMSVDMDLLFSTGGMLEVFELEQLLAEEAFNNLAVACKTRGRLQELRQFLISQKMEEVVVKLEDVAGASAIVTQLSEPDLDNGTRETLRQKLREAHATNRLHYQENLQKIKESEHAAHRRNVVVNNALEDLAKLEKSSYTADILARSSNRARRAEAVGTGGAITTSILNLDTPDAYRAECRICCGDNEVMAIAVKPGADSATITSDFGLDFPLAVGHHESTKDLISSQVACFQCTLASNSRTLFNEQLAVVIPTLSYTQQNKAYITEHLYVALTGGIRTGASGAAQVFITILDRTLREKEWAADGSDDQEVQQRRAMLDWMLANMLDNTSCRETFDERGEWTTFGKAVAWAGRDFREFGVDSWIVGYPLAGFHQIITFGLRLGSFDEALVRDLRLAKVLHVVASEFLARLLKEGRSTDDSWKQPLLELIYARFHIPTVPVDARGSDSLVNDPAVFWDRLTAFLSKQKSLLAAWTPAEQERVMRRVQLLAFWLVYHQRGHTRAKTAFQNMRDAQPLAPTVLDVAGPALSASLTDPILLSIFRAEAPQTPLSATHQRFMPFSTPFGGSVLHCGFPECKQPFLPADQIPSLDERWTVRNLQALRDGRKEHLVKIFGVVDDFKDVTQTGMPAATGMPTPPTSRHANFHISIARVWANKTQREDRARIAAGDSEAVSEFMKAVKEEICASRRGDVFCGQMEEDVRALLPSFFEALRVALRMEGREGEGVEMFEHDWDKNSLEEKAKYEMRLAAGEQQVIEKMGDVKIG</sequence>
<accession>A0AAV9UEK7</accession>
<dbReference type="Proteomes" id="UP001375240">
    <property type="component" value="Unassembled WGS sequence"/>
</dbReference>
<evidence type="ECO:0000313" key="1">
    <source>
        <dbReference type="EMBL" id="KAK6338789.1"/>
    </source>
</evidence>
<dbReference type="EMBL" id="JAVHNQ010000009">
    <property type="protein sequence ID" value="KAK6338789.1"/>
    <property type="molecule type" value="Genomic_DNA"/>
</dbReference>
<reference evidence="1 2" key="1">
    <citation type="submission" date="2019-10" db="EMBL/GenBank/DDBJ databases">
        <authorList>
            <person name="Palmer J.M."/>
        </authorList>
    </citation>
    <scope>NUCLEOTIDE SEQUENCE [LARGE SCALE GENOMIC DNA]</scope>
    <source>
        <strain evidence="1 2">TWF696</strain>
    </source>
</reference>
<protein>
    <submittedName>
        <fullName evidence="1">Uncharacterized protein</fullName>
    </submittedName>
</protein>
<evidence type="ECO:0000313" key="2">
    <source>
        <dbReference type="Proteomes" id="UP001375240"/>
    </source>
</evidence>
<comment type="caution">
    <text evidence="1">The sequence shown here is derived from an EMBL/GenBank/DDBJ whole genome shotgun (WGS) entry which is preliminary data.</text>
</comment>
<gene>
    <name evidence="1" type="ORF">TWF696_009600</name>
</gene>
<dbReference type="AlphaFoldDB" id="A0AAV9UEK7"/>
<organism evidence="1 2">
    <name type="scientific">Orbilia brochopaga</name>
    <dbReference type="NCBI Taxonomy" id="3140254"/>
    <lineage>
        <taxon>Eukaryota</taxon>
        <taxon>Fungi</taxon>
        <taxon>Dikarya</taxon>
        <taxon>Ascomycota</taxon>
        <taxon>Pezizomycotina</taxon>
        <taxon>Orbiliomycetes</taxon>
        <taxon>Orbiliales</taxon>
        <taxon>Orbiliaceae</taxon>
        <taxon>Orbilia</taxon>
    </lineage>
</organism>
<name>A0AAV9UEK7_9PEZI</name>
<keyword evidence="2" id="KW-1185">Reference proteome</keyword>